<evidence type="ECO:0000256" key="4">
    <source>
        <dbReference type="SAM" id="Coils"/>
    </source>
</evidence>
<accession>A0A087UTK6</accession>
<feature type="non-terminal residue" evidence="6">
    <location>
        <position position="390"/>
    </location>
</feature>
<feature type="coiled-coil region" evidence="4">
    <location>
        <begin position="102"/>
        <end position="171"/>
    </location>
</feature>
<evidence type="ECO:0000256" key="5">
    <source>
        <dbReference type="SAM" id="MobiDB-lite"/>
    </source>
</evidence>
<dbReference type="Gene3D" id="1.10.287.370">
    <property type="match status" value="1"/>
</dbReference>
<protein>
    <submittedName>
        <fullName evidence="6">Unconventional prefoldin RPB5 interactor 1</fullName>
    </submittedName>
</protein>
<evidence type="ECO:0000256" key="3">
    <source>
        <dbReference type="ARBA" id="ARBA00038295"/>
    </source>
</evidence>
<dbReference type="OrthoDB" id="21413at2759"/>
<dbReference type="PANTHER" id="PTHR15111:SF0">
    <property type="entry name" value="UNCONVENTIONAL PREFOLDIN RPB5 INTERACTOR 1"/>
    <property type="match status" value="1"/>
</dbReference>
<proteinExistence type="inferred from homology"/>
<keyword evidence="4" id="KW-0175">Coiled coil</keyword>
<dbReference type="CDD" id="cd23159">
    <property type="entry name" value="Prefoldin_URI1"/>
    <property type="match status" value="1"/>
</dbReference>
<evidence type="ECO:0000256" key="1">
    <source>
        <dbReference type="ARBA" id="ARBA00004123"/>
    </source>
</evidence>
<dbReference type="GO" id="GO:0003682">
    <property type="term" value="F:chromatin binding"/>
    <property type="evidence" value="ECO:0007669"/>
    <property type="project" value="TreeGrafter"/>
</dbReference>
<dbReference type="OMA" id="EVTCKQG"/>
<dbReference type="GO" id="GO:0005634">
    <property type="term" value="C:nucleus"/>
    <property type="evidence" value="ECO:0007669"/>
    <property type="project" value="UniProtKB-SubCell"/>
</dbReference>
<dbReference type="PANTHER" id="PTHR15111">
    <property type="entry name" value="RNA POLYMERASE II SUBUNIT 5-MEDIATING PROTEIN NNX3"/>
    <property type="match status" value="1"/>
</dbReference>
<dbReference type="InterPro" id="IPR052255">
    <property type="entry name" value="RNA_pol_II_subunit5-mediator"/>
</dbReference>
<feature type="compositionally biased region" description="Basic and acidic residues" evidence="5">
    <location>
        <begin position="295"/>
        <end position="304"/>
    </location>
</feature>
<keyword evidence="7" id="KW-1185">Reference proteome</keyword>
<dbReference type="GO" id="GO:0019212">
    <property type="term" value="F:phosphatase inhibitor activity"/>
    <property type="evidence" value="ECO:0007669"/>
    <property type="project" value="TreeGrafter"/>
</dbReference>
<comment type="similarity">
    <text evidence="3">Belongs to the RNA polymerase II subunit 5-mediating protein family.</text>
</comment>
<evidence type="ECO:0000256" key="2">
    <source>
        <dbReference type="ARBA" id="ARBA00023242"/>
    </source>
</evidence>
<gene>
    <name evidence="6" type="ORF">X975_17713</name>
</gene>
<feature type="compositionally biased region" description="Basic and acidic residues" evidence="5">
    <location>
        <begin position="191"/>
        <end position="202"/>
    </location>
</feature>
<reference evidence="6 7" key="1">
    <citation type="submission" date="2013-11" db="EMBL/GenBank/DDBJ databases">
        <title>Genome sequencing of Stegodyphus mimosarum.</title>
        <authorList>
            <person name="Bechsgaard J."/>
        </authorList>
    </citation>
    <scope>NUCLEOTIDE SEQUENCE [LARGE SCALE GENOMIC DNA]</scope>
</reference>
<dbReference type="EMBL" id="KK121541">
    <property type="protein sequence ID" value="KFM80695.1"/>
    <property type="molecule type" value="Genomic_DNA"/>
</dbReference>
<dbReference type="GO" id="GO:0003714">
    <property type="term" value="F:transcription corepressor activity"/>
    <property type="evidence" value="ECO:0007669"/>
    <property type="project" value="TreeGrafter"/>
</dbReference>
<dbReference type="SUPFAM" id="SSF46579">
    <property type="entry name" value="Prefoldin"/>
    <property type="match status" value="1"/>
</dbReference>
<dbReference type="AlphaFoldDB" id="A0A087UTK6"/>
<evidence type="ECO:0000313" key="6">
    <source>
        <dbReference type="EMBL" id="KFM80695.1"/>
    </source>
</evidence>
<dbReference type="STRING" id="407821.A0A087UTK6"/>
<evidence type="ECO:0000313" key="7">
    <source>
        <dbReference type="Proteomes" id="UP000054359"/>
    </source>
</evidence>
<feature type="region of interest" description="Disordered" evidence="5">
    <location>
        <begin position="190"/>
        <end position="217"/>
    </location>
</feature>
<keyword evidence="2" id="KW-0539">Nucleus</keyword>
<name>A0A087UTK6_STEMI</name>
<feature type="region of interest" description="Disordered" evidence="5">
    <location>
        <begin position="283"/>
        <end position="307"/>
    </location>
</feature>
<sequence length="390" mass="44967">MNPVERLRAVREGGLRQCENNITQWEKLKKDYEALKERLETLPDSLSYDVTVPFGSNAFTLGKLVHTNEIMVLIGDDWFVEVSAKQAVSIANRKILQCSKMLEDFNREKQLHENELKYLNEEFGNGEHVDITENYDEEEERKWREQHRENVKAYRQKLAELKHDADNQNGSNSDEEYRIKLENLELMEAESDLREGESDRSMPECSDDGSQHSELPCKPSLKLNINCNNTQMCSESETGEEMENSIKSKDLNANLEVSSPTDSVKHVRWQDLSKQNIKRITFKHSKSKHKQNQNAKKEEVKEGEEQPLIQSPSDIYKHFGNLFQMNSPKSILKVRSVSVESNESCVSSDEIMPKENFPESRKESIITAFTGEVRECSSPLHATENKTPRP</sequence>
<dbReference type="Pfam" id="PF02996">
    <property type="entry name" value="Prefoldin"/>
    <property type="match status" value="1"/>
</dbReference>
<comment type="subcellular location">
    <subcellularLocation>
        <location evidence="1">Nucleus</location>
    </subcellularLocation>
</comment>
<dbReference type="Proteomes" id="UP000054359">
    <property type="component" value="Unassembled WGS sequence"/>
</dbReference>
<dbReference type="InterPro" id="IPR009053">
    <property type="entry name" value="Prefoldin"/>
</dbReference>
<feature type="coiled-coil region" evidence="4">
    <location>
        <begin position="15"/>
        <end position="42"/>
    </location>
</feature>
<dbReference type="GO" id="GO:0000122">
    <property type="term" value="P:negative regulation of transcription by RNA polymerase II"/>
    <property type="evidence" value="ECO:0007669"/>
    <property type="project" value="TreeGrafter"/>
</dbReference>
<dbReference type="InterPro" id="IPR004127">
    <property type="entry name" value="Prefoldin_subunit_alpha"/>
</dbReference>
<organism evidence="6 7">
    <name type="scientific">Stegodyphus mimosarum</name>
    <name type="common">African social velvet spider</name>
    <dbReference type="NCBI Taxonomy" id="407821"/>
    <lineage>
        <taxon>Eukaryota</taxon>
        <taxon>Metazoa</taxon>
        <taxon>Ecdysozoa</taxon>
        <taxon>Arthropoda</taxon>
        <taxon>Chelicerata</taxon>
        <taxon>Arachnida</taxon>
        <taxon>Araneae</taxon>
        <taxon>Araneomorphae</taxon>
        <taxon>Entelegynae</taxon>
        <taxon>Eresoidea</taxon>
        <taxon>Eresidae</taxon>
        <taxon>Stegodyphus</taxon>
    </lineage>
</organism>